<dbReference type="AlphaFoldDB" id="A0AAU9LP61"/>
<evidence type="ECO:0000313" key="1">
    <source>
        <dbReference type="EMBL" id="CAH1415151.1"/>
    </source>
</evidence>
<sequence>MKSIVAAAIQTLDLCSSKPTKRRAPVTEVLVNCTDMIYVISSFHKQKESARTTTPMTRVVLELYMTSSTGVLHKTSLSYNYQTLNM</sequence>
<proteinExistence type="predicted"/>
<dbReference type="EMBL" id="CAKMRJ010000001">
    <property type="protein sequence ID" value="CAH1415151.1"/>
    <property type="molecule type" value="Genomic_DNA"/>
</dbReference>
<comment type="caution">
    <text evidence="1">The sequence shown here is derived from an EMBL/GenBank/DDBJ whole genome shotgun (WGS) entry which is preliminary data.</text>
</comment>
<protein>
    <submittedName>
        <fullName evidence="1">Uncharacterized protein</fullName>
    </submittedName>
</protein>
<gene>
    <name evidence="1" type="ORF">LVIROSA_LOCUS3017</name>
</gene>
<accession>A0AAU9LP61</accession>
<name>A0AAU9LP61_9ASTR</name>
<dbReference type="Proteomes" id="UP001157418">
    <property type="component" value="Unassembled WGS sequence"/>
</dbReference>
<keyword evidence="2" id="KW-1185">Reference proteome</keyword>
<evidence type="ECO:0000313" key="2">
    <source>
        <dbReference type="Proteomes" id="UP001157418"/>
    </source>
</evidence>
<reference evidence="1 2" key="1">
    <citation type="submission" date="2022-01" db="EMBL/GenBank/DDBJ databases">
        <authorList>
            <person name="Xiong W."/>
            <person name="Schranz E."/>
        </authorList>
    </citation>
    <scope>NUCLEOTIDE SEQUENCE [LARGE SCALE GENOMIC DNA]</scope>
</reference>
<organism evidence="1 2">
    <name type="scientific">Lactuca virosa</name>
    <dbReference type="NCBI Taxonomy" id="75947"/>
    <lineage>
        <taxon>Eukaryota</taxon>
        <taxon>Viridiplantae</taxon>
        <taxon>Streptophyta</taxon>
        <taxon>Embryophyta</taxon>
        <taxon>Tracheophyta</taxon>
        <taxon>Spermatophyta</taxon>
        <taxon>Magnoliopsida</taxon>
        <taxon>eudicotyledons</taxon>
        <taxon>Gunneridae</taxon>
        <taxon>Pentapetalae</taxon>
        <taxon>asterids</taxon>
        <taxon>campanulids</taxon>
        <taxon>Asterales</taxon>
        <taxon>Asteraceae</taxon>
        <taxon>Cichorioideae</taxon>
        <taxon>Cichorieae</taxon>
        <taxon>Lactucinae</taxon>
        <taxon>Lactuca</taxon>
    </lineage>
</organism>